<sequence>MKQLKVKRLECQQVKAVDIPALFKDNSVSYNKIDTVDWAAEFPYCPQVEFAIAHKGDAILLHYRVEEDSVRAEAGTDLGPVWQDSCCEFFCSPDEEGGYYNLESNCIGTILLCNGQGRENRTHAPAAALEQIDRWASLGREPFEMREGRQAWELTLVVPVSSYFRHTIDNLSGKTIRANFYKCGDKTSQPHFLSWNPIALPSPDFHCPAFFGELNFE</sequence>
<feature type="domain" description="Carbohydrate-binding" evidence="1">
    <location>
        <begin position="19"/>
        <end position="216"/>
    </location>
</feature>
<dbReference type="InterPro" id="IPR010502">
    <property type="entry name" value="Carb-bd_dom_fam9"/>
</dbReference>
<dbReference type="Proteomes" id="UP000029578">
    <property type="component" value="Unassembled WGS sequence"/>
</dbReference>
<evidence type="ECO:0000259" key="1">
    <source>
        <dbReference type="Pfam" id="PF16011"/>
    </source>
</evidence>
<proteinExistence type="predicted"/>
<name>A0A096BU38_9BACT</name>
<dbReference type="Pfam" id="PF16011">
    <property type="entry name" value="CBM9_2"/>
    <property type="match status" value="1"/>
</dbReference>
<dbReference type="GO" id="GO:0004553">
    <property type="term" value="F:hydrolase activity, hydrolyzing O-glycosyl compounds"/>
    <property type="evidence" value="ECO:0007669"/>
    <property type="project" value="InterPro"/>
</dbReference>
<dbReference type="RefSeq" id="WP_036865576.1">
    <property type="nucleotide sequence ID" value="NZ_JRNS01000418.1"/>
</dbReference>
<evidence type="ECO:0000313" key="2">
    <source>
        <dbReference type="EMBL" id="KGF46237.1"/>
    </source>
</evidence>
<dbReference type="Gene3D" id="2.60.40.1190">
    <property type="match status" value="1"/>
</dbReference>
<dbReference type="GO" id="GO:0016052">
    <property type="term" value="P:carbohydrate catabolic process"/>
    <property type="evidence" value="ECO:0007669"/>
    <property type="project" value="InterPro"/>
</dbReference>
<dbReference type="GO" id="GO:0030246">
    <property type="term" value="F:carbohydrate binding"/>
    <property type="evidence" value="ECO:0007669"/>
    <property type="project" value="InterPro"/>
</dbReference>
<dbReference type="CDD" id="cd09620">
    <property type="entry name" value="CBM9_like_3"/>
    <property type="match status" value="1"/>
</dbReference>
<comment type="caution">
    <text evidence="2">The sequence shown here is derived from an EMBL/GenBank/DDBJ whole genome shotgun (WGS) entry which is preliminary data.</text>
</comment>
<protein>
    <recommendedName>
        <fullName evidence="1">Carbohydrate-binding domain-containing protein</fullName>
    </recommendedName>
</protein>
<dbReference type="SUPFAM" id="SSF49344">
    <property type="entry name" value="CBD9-like"/>
    <property type="match status" value="1"/>
</dbReference>
<evidence type="ECO:0000313" key="3">
    <source>
        <dbReference type="Proteomes" id="UP000029578"/>
    </source>
</evidence>
<dbReference type="EMBL" id="JRNS01000418">
    <property type="protein sequence ID" value="KGF46237.1"/>
    <property type="molecule type" value="Genomic_DNA"/>
</dbReference>
<dbReference type="AlphaFoldDB" id="A0A096BU38"/>
<reference evidence="2 3" key="1">
    <citation type="submission" date="2014-07" db="EMBL/GenBank/DDBJ databases">
        <authorList>
            <person name="McCorrison J."/>
            <person name="Sanka R."/>
            <person name="Torralba M."/>
            <person name="Gillis M."/>
            <person name="Haft D.H."/>
            <person name="Methe B."/>
            <person name="Sutton G."/>
            <person name="Nelson K.E."/>
        </authorList>
    </citation>
    <scope>NUCLEOTIDE SEQUENCE [LARGE SCALE GENOMIC DNA]</scope>
    <source>
        <strain evidence="2 3">DNF00666</strain>
    </source>
</reference>
<organism evidence="2 3">
    <name type="scientific">Prevotella melaninogenica DNF00666</name>
    <dbReference type="NCBI Taxonomy" id="1401073"/>
    <lineage>
        <taxon>Bacteria</taxon>
        <taxon>Pseudomonadati</taxon>
        <taxon>Bacteroidota</taxon>
        <taxon>Bacteroidia</taxon>
        <taxon>Bacteroidales</taxon>
        <taxon>Prevotellaceae</taxon>
        <taxon>Prevotella</taxon>
    </lineage>
</organism>
<gene>
    <name evidence="2" type="ORF">HMPREF0661_08480</name>
</gene>
<accession>A0A096BU38</accession>